<feature type="compositionally biased region" description="Basic and acidic residues" evidence="1">
    <location>
        <begin position="555"/>
        <end position="578"/>
    </location>
</feature>
<feature type="compositionally biased region" description="Acidic residues" evidence="1">
    <location>
        <begin position="620"/>
        <end position="630"/>
    </location>
</feature>
<feature type="compositionally biased region" description="Basic residues" evidence="1">
    <location>
        <begin position="532"/>
        <end position="547"/>
    </location>
</feature>
<evidence type="ECO:0000313" key="3">
    <source>
        <dbReference type="Proteomes" id="UP000094801"/>
    </source>
</evidence>
<dbReference type="Proteomes" id="UP000094801">
    <property type="component" value="Unassembled WGS sequence"/>
</dbReference>
<dbReference type="EMBL" id="KV453853">
    <property type="protein sequence ID" value="ODV85227.1"/>
    <property type="molecule type" value="Genomic_DNA"/>
</dbReference>
<dbReference type="AlphaFoldDB" id="A0A1E4T0F8"/>
<organism evidence="2 3">
    <name type="scientific">[Candida] arabinofermentans NRRL YB-2248</name>
    <dbReference type="NCBI Taxonomy" id="983967"/>
    <lineage>
        <taxon>Eukaryota</taxon>
        <taxon>Fungi</taxon>
        <taxon>Dikarya</taxon>
        <taxon>Ascomycota</taxon>
        <taxon>Saccharomycotina</taxon>
        <taxon>Pichiomycetes</taxon>
        <taxon>Pichiales</taxon>
        <taxon>Pichiaceae</taxon>
        <taxon>Ogataea</taxon>
        <taxon>Ogataea/Candida clade</taxon>
    </lineage>
</organism>
<name>A0A1E4T0F8_9ASCO</name>
<accession>A0A1E4T0F8</accession>
<gene>
    <name evidence="2" type="ORF">CANARDRAFT_7873</name>
</gene>
<feature type="compositionally biased region" description="Basic and acidic residues" evidence="1">
    <location>
        <begin position="637"/>
        <end position="646"/>
    </location>
</feature>
<evidence type="ECO:0000313" key="2">
    <source>
        <dbReference type="EMBL" id="ODV85227.1"/>
    </source>
</evidence>
<keyword evidence="3" id="KW-1185">Reference proteome</keyword>
<sequence>MSTRLTVNETVKNGVTSLVYQSQDLFYLSSMGLSQSLIDSILEDLYGVQDKEQLINFEKQSADGLSHLTPVEIHLLKKTGKATNNTYFDGYIRLLKKLPSFKSLARTLTDNVPFMEFIATRLEYVLRKNFTVQRSLLIFGSDKSTIDSLPPNYAISVFEDPKSRCLRSAKLLLDLDQTLVYLCRCYMENSRERSAAAHLQKIISIFQDNCIAYNTVIVTSLFRAIRLIRPFEIVNFQILDFNDESSPSGYALRRGNKLSSKWEEFRFKYVLHIQDHATFFNFLVPMEKSDCDTVAEFLRFWFLCLKTPTELNFDGLDSPECQDFIGKLSALLNCKINLHIDLIKFHNNLAESRTRAKRQRNKNALKDLHLETLVTSSMEFFHNKHWSSQLSILCKILNTMLIGGKDEVCGIQQVAGKSPTKLFLPGGSSTEINNWIDKQDLKLLMELWEKEEDSLEDILPEDEAADKENEATFAKDVNFGDMNAGVVAEDELKTKREVSLTNSDQGNHKTPPVTPLVKKQSRASPASDHSQTKRLKLTVHPPSRRKSPSLPFQGSDRKEGQLPGMKDEQQQKPEKREQNSMNVVLKGTIKEHASAESQSKHHITNVDNKSDVSTEVLEASSDEDSSDSSDADNYAEGQRDDVSKESYEDDEDDEDGEYDEEQDSEVVLEVGNNRRNHNVHLLHYFL</sequence>
<protein>
    <submittedName>
        <fullName evidence="2">Uncharacterized protein</fullName>
    </submittedName>
</protein>
<dbReference type="OrthoDB" id="18453at2759"/>
<feature type="region of interest" description="Disordered" evidence="1">
    <location>
        <begin position="497"/>
        <end position="671"/>
    </location>
</feature>
<reference evidence="3" key="1">
    <citation type="submission" date="2016-04" db="EMBL/GenBank/DDBJ databases">
        <title>Comparative genomics of biotechnologically important yeasts.</title>
        <authorList>
            <consortium name="DOE Joint Genome Institute"/>
            <person name="Riley R."/>
            <person name="Haridas S."/>
            <person name="Wolfe K.H."/>
            <person name="Lopes M.R."/>
            <person name="Hittinger C.T."/>
            <person name="Goker M."/>
            <person name="Salamov A."/>
            <person name="Wisecaver J."/>
            <person name="Long T.M."/>
            <person name="Aerts A.L."/>
            <person name="Barry K."/>
            <person name="Choi C."/>
            <person name="Clum A."/>
            <person name="Coughlan A.Y."/>
            <person name="Deshpande S."/>
            <person name="Douglass A.P."/>
            <person name="Hanson S.J."/>
            <person name="Klenk H.-P."/>
            <person name="Labutti K."/>
            <person name="Lapidus A."/>
            <person name="Lindquist E."/>
            <person name="Lipzen A."/>
            <person name="Meier-Kolthoff J.P."/>
            <person name="Ohm R.A."/>
            <person name="Otillar R.P."/>
            <person name="Pangilinan J."/>
            <person name="Peng Y."/>
            <person name="Rokas A."/>
            <person name="Rosa C.A."/>
            <person name="Scheuner C."/>
            <person name="Sibirny A.A."/>
            <person name="Slot J.C."/>
            <person name="Stielow J.B."/>
            <person name="Sun H."/>
            <person name="Kurtzman C.P."/>
            <person name="Blackwell M."/>
            <person name="Grigoriev I.V."/>
            <person name="Jeffries T.W."/>
        </authorList>
    </citation>
    <scope>NUCLEOTIDE SEQUENCE [LARGE SCALE GENOMIC DNA]</scope>
    <source>
        <strain evidence="3">NRRL YB-2248</strain>
    </source>
</reference>
<evidence type="ECO:0000256" key="1">
    <source>
        <dbReference type="SAM" id="MobiDB-lite"/>
    </source>
</evidence>
<proteinExistence type="predicted"/>
<feature type="compositionally biased region" description="Acidic residues" evidence="1">
    <location>
        <begin position="647"/>
        <end position="666"/>
    </location>
</feature>